<sequence>MPRNIPRPVNYVDDESRDSQKSGRDTESQFARVSPDRDEADEEIEDSCSEDIYDSYCEETEDSSGDDSIVVPDHVVEYAETASPRTPSESSVQSSATFHRVRKSRRRRSSRYMIRSGSESAPFSSPCSRLGLGSLGGRQVMSQDHSLVNRLERAILTLDQLKSYLQGAKMEAARGDEEYNGH</sequence>
<organism evidence="2 3">
    <name type="scientific">Fusarium euwallaceae</name>
    <dbReference type="NCBI Taxonomy" id="1147111"/>
    <lineage>
        <taxon>Eukaryota</taxon>
        <taxon>Fungi</taxon>
        <taxon>Dikarya</taxon>
        <taxon>Ascomycota</taxon>
        <taxon>Pezizomycotina</taxon>
        <taxon>Sordariomycetes</taxon>
        <taxon>Hypocreomycetidae</taxon>
        <taxon>Hypocreales</taxon>
        <taxon>Nectriaceae</taxon>
        <taxon>Fusarium</taxon>
        <taxon>Fusarium solani species complex</taxon>
    </lineage>
</organism>
<evidence type="ECO:0000256" key="1">
    <source>
        <dbReference type="SAM" id="MobiDB-lite"/>
    </source>
</evidence>
<name>A0A430KX75_9HYPO</name>
<feature type="region of interest" description="Disordered" evidence="1">
    <location>
        <begin position="80"/>
        <end position="126"/>
    </location>
</feature>
<dbReference type="AlphaFoldDB" id="A0A430KX75"/>
<dbReference type="EMBL" id="MIKF01001162">
    <property type="protein sequence ID" value="RTE68105.1"/>
    <property type="molecule type" value="Genomic_DNA"/>
</dbReference>
<protein>
    <submittedName>
        <fullName evidence="2">Uncharacterized protein</fullName>
    </submittedName>
</protein>
<keyword evidence="3" id="KW-1185">Reference proteome</keyword>
<feature type="compositionally biased region" description="Polar residues" evidence="1">
    <location>
        <begin position="83"/>
        <end position="97"/>
    </location>
</feature>
<comment type="caution">
    <text evidence="2">The sequence shown here is derived from an EMBL/GenBank/DDBJ whole genome shotgun (WGS) entry which is preliminary data.</text>
</comment>
<dbReference type="Proteomes" id="UP000287124">
    <property type="component" value="Unassembled WGS sequence"/>
</dbReference>
<gene>
    <name evidence="2" type="ORF">BHE90_017517</name>
</gene>
<feature type="compositionally biased region" description="Basic residues" evidence="1">
    <location>
        <begin position="99"/>
        <end position="110"/>
    </location>
</feature>
<feature type="compositionally biased region" description="Basic and acidic residues" evidence="1">
    <location>
        <begin position="17"/>
        <end position="27"/>
    </location>
</feature>
<proteinExistence type="predicted"/>
<evidence type="ECO:0000313" key="2">
    <source>
        <dbReference type="EMBL" id="RTE68105.1"/>
    </source>
</evidence>
<reference evidence="2 3" key="1">
    <citation type="submission" date="2017-06" db="EMBL/GenBank/DDBJ databases">
        <title>Comparative genomic analysis of Ambrosia Fusariam Clade fungi.</title>
        <authorList>
            <person name="Stajich J.E."/>
            <person name="Carrillo J."/>
            <person name="Kijimoto T."/>
            <person name="Eskalen A."/>
            <person name="O'Donnell K."/>
            <person name="Kasson M."/>
        </authorList>
    </citation>
    <scope>NUCLEOTIDE SEQUENCE [LARGE SCALE GENOMIC DNA]</scope>
    <source>
        <strain evidence="2 3">UCR1854</strain>
    </source>
</reference>
<evidence type="ECO:0000313" key="3">
    <source>
        <dbReference type="Proteomes" id="UP000287124"/>
    </source>
</evidence>
<feature type="region of interest" description="Disordered" evidence="1">
    <location>
        <begin position="1"/>
        <end position="52"/>
    </location>
</feature>
<accession>A0A430KX75</accession>
<feature type="compositionally biased region" description="Acidic residues" evidence="1">
    <location>
        <begin position="38"/>
        <end position="52"/>
    </location>
</feature>